<evidence type="ECO:0000313" key="2">
    <source>
        <dbReference type="Proteomes" id="UP001550044"/>
    </source>
</evidence>
<name>A0ABV2UL39_9ACTN</name>
<dbReference type="EMBL" id="JBEXIP010000063">
    <property type="protein sequence ID" value="MET8438567.1"/>
    <property type="molecule type" value="Genomic_DNA"/>
</dbReference>
<dbReference type="Proteomes" id="UP001550044">
    <property type="component" value="Unassembled WGS sequence"/>
</dbReference>
<gene>
    <name evidence="1" type="ORF">ABZV61_38855</name>
</gene>
<proteinExistence type="predicted"/>
<keyword evidence="2" id="KW-1185">Reference proteome</keyword>
<comment type="caution">
    <text evidence="1">The sequence shown here is derived from an EMBL/GenBank/DDBJ whole genome shotgun (WGS) entry which is preliminary data.</text>
</comment>
<reference evidence="1 2" key="1">
    <citation type="submission" date="2024-06" db="EMBL/GenBank/DDBJ databases">
        <title>The Natural Products Discovery Center: Release of the First 8490 Sequenced Strains for Exploring Actinobacteria Biosynthetic Diversity.</title>
        <authorList>
            <person name="Kalkreuter E."/>
            <person name="Kautsar S.A."/>
            <person name="Yang D."/>
            <person name="Bader C.D."/>
            <person name="Teijaro C.N."/>
            <person name="Fluegel L."/>
            <person name="Davis C.M."/>
            <person name="Simpson J.R."/>
            <person name="Lauterbach L."/>
            <person name="Steele A.D."/>
            <person name="Gui C."/>
            <person name="Meng S."/>
            <person name="Li G."/>
            <person name="Viehrig K."/>
            <person name="Ye F."/>
            <person name="Su P."/>
            <person name="Kiefer A.F."/>
            <person name="Nichols A."/>
            <person name="Cepeda A.J."/>
            <person name="Yan W."/>
            <person name="Fan B."/>
            <person name="Jiang Y."/>
            <person name="Adhikari A."/>
            <person name="Zheng C.-J."/>
            <person name="Schuster L."/>
            <person name="Cowan T.M."/>
            <person name="Smanski M.J."/>
            <person name="Chevrette M.G."/>
            <person name="De Carvalho L.P.S."/>
            <person name="Shen B."/>
        </authorList>
    </citation>
    <scope>NUCLEOTIDE SEQUENCE [LARGE SCALE GENOMIC DNA]</scope>
    <source>
        <strain evidence="1 2">NPDC005137</strain>
    </source>
</reference>
<evidence type="ECO:0000313" key="1">
    <source>
        <dbReference type="EMBL" id="MET8438567.1"/>
    </source>
</evidence>
<dbReference type="RefSeq" id="WP_356712958.1">
    <property type="nucleotide sequence ID" value="NZ_JBEXIP010000063.1"/>
</dbReference>
<sequence>MVDAAQFADARAIAPVTAVQDRRAGDMGLLVECKEAGIAHVRCFPLGGGGSPLGTVRPGKVAARLGAPTARARSPH</sequence>
<organism evidence="1 2">
    <name type="scientific">Streptomyces sp. 900116325</name>
    <dbReference type="NCBI Taxonomy" id="3154295"/>
    <lineage>
        <taxon>Bacteria</taxon>
        <taxon>Bacillati</taxon>
        <taxon>Actinomycetota</taxon>
        <taxon>Actinomycetes</taxon>
        <taxon>Kitasatosporales</taxon>
        <taxon>Streptomycetaceae</taxon>
        <taxon>Streptomyces</taxon>
    </lineage>
</organism>
<accession>A0ABV2UL39</accession>
<protein>
    <submittedName>
        <fullName evidence="1">Uncharacterized protein</fullName>
    </submittedName>
</protein>